<dbReference type="Proteomes" id="UP000635316">
    <property type="component" value="Unassembled WGS sequence"/>
</dbReference>
<dbReference type="CDD" id="cd16424">
    <property type="entry name" value="VirB8"/>
    <property type="match status" value="1"/>
</dbReference>
<protein>
    <submittedName>
        <fullName evidence="7">Conjugal transfer protein TraJ</fullName>
    </submittedName>
</protein>
<dbReference type="Gene3D" id="3.10.450.230">
    <property type="entry name" value="VirB8 protein"/>
    <property type="match status" value="1"/>
</dbReference>
<keyword evidence="8" id="KW-1185">Reference proteome</keyword>
<feature type="transmembrane region" description="Helical" evidence="5">
    <location>
        <begin position="39"/>
        <end position="60"/>
    </location>
</feature>
<dbReference type="SUPFAM" id="SSF54427">
    <property type="entry name" value="NTF2-like"/>
    <property type="match status" value="1"/>
</dbReference>
<name>A0ABS1EHN5_9BURK</name>
<dbReference type="RefSeq" id="WP_200239313.1">
    <property type="nucleotide sequence ID" value="NZ_JAENGP010000024.1"/>
</dbReference>
<evidence type="ECO:0000256" key="2">
    <source>
        <dbReference type="ARBA" id="ARBA00022692"/>
    </source>
</evidence>
<dbReference type="InterPro" id="IPR026264">
    <property type="entry name" value="VirB8/PtlE"/>
</dbReference>
<dbReference type="EMBL" id="JAENGP010000024">
    <property type="protein sequence ID" value="MBK1782547.1"/>
    <property type="molecule type" value="Genomic_DNA"/>
</dbReference>
<evidence type="ECO:0000313" key="7">
    <source>
        <dbReference type="EMBL" id="MBK1782547.1"/>
    </source>
</evidence>
<reference evidence="7 8" key="1">
    <citation type="submission" date="2020-12" db="EMBL/GenBank/DDBJ databases">
        <authorList>
            <person name="Lu T."/>
            <person name="Wang Q."/>
            <person name="Han X."/>
        </authorList>
    </citation>
    <scope>NUCLEOTIDE SEQUENCE [LARGE SCALE GENOMIC DNA]</scope>
    <source>
        <strain evidence="7 8">WQ 585</strain>
    </source>
</reference>
<dbReference type="PIRSF" id="PIRSF003299">
    <property type="entry name" value="VirB8_PtlE"/>
    <property type="match status" value="1"/>
</dbReference>
<evidence type="ECO:0000256" key="1">
    <source>
        <dbReference type="ARBA" id="ARBA00004167"/>
    </source>
</evidence>
<gene>
    <name evidence="7" type="ORF">JHL22_15145</name>
</gene>
<sequence length="229" mass="25714">MSTEKIKSIDVAAELEKTRGLERDYVGELVTSRKRAWQVALISCVLTVAAIGAVIGLTPLKQPPEIYVVRVDNATGNIEHVSELGEPFESYNERIDKYFLNTYVLNCEGYNWYTIQNQFNTCALLSDPAIQNQYGKRFEGEYAPTTRLGTLGNIDVTVHSITLGENQTATIRFSTTEREASTSQVQAERHLLATVAFQYIKVPLTEEVARRNPLGFQITRYDLAADLSR</sequence>
<comment type="caution">
    <text evidence="7">The sequence shown here is derived from an EMBL/GenBank/DDBJ whole genome shotgun (WGS) entry which is preliminary data.</text>
</comment>
<proteinExistence type="predicted"/>
<evidence type="ECO:0000313" key="8">
    <source>
        <dbReference type="Proteomes" id="UP000635316"/>
    </source>
</evidence>
<feature type="domain" description="Bacterial virulence protein VirB8" evidence="6">
    <location>
        <begin position="20"/>
        <end position="223"/>
    </location>
</feature>
<dbReference type="Pfam" id="PF04335">
    <property type="entry name" value="VirB8"/>
    <property type="match status" value="1"/>
</dbReference>
<keyword evidence="4 5" id="KW-0472">Membrane</keyword>
<dbReference type="InterPro" id="IPR007430">
    <property type="entry name" value="VirB8"/>
</dbReference>
<organism evidence="7 8">
    <name type="scientific">Advenella mandrilli</name>
    <dbReference type="NCBI Taxonomy" id="2800330"/>
    <lineage>
        <taxon>Bacteria</taxon>
        <taxon>Pseudomonadati</taxon>
        <taxon>Pseudomonadota</taxon>
        <taxon>Betaproteobacteria</taxon>
        <taxon>Burkholderiales</taxon>
        <taxon>Alcaligenaceae</taxon>
    </lineage>
</organism>
<evidence type="ECO:0000256" key="5">
    <source>
        <dbReference type="SAM" id="Phobius"/>
    </source>
</evidence>
<keyword evidence="3 5" id="KW-1133">Transmembrane helix</keyword>
<comment type="subcellular location">
    <subcellularLocation>
        <location evidence="1">Membrane</location>
        <topology evidence="1">Single-pass membrane protein</topology>
    </subcellularLocation>
</comment>
<dbReference type="InterPro" id="IPR032710">
    <property type="entry name" value="NTF2-like_dom_sf"/>
</dbReference>
<evidence type="ECO:0000256" key="4">
    <source>
        <dbReference type="ARBA" id="ARBA00023136"/>
    </source>
</evidence>
<evidence type="ECO:0000259" key="6">
    <source>
        <dbReference type="Pfam" id="PF04335"/>
    </source>
</evidence>
<evidence type="ECO:0000256" key="3">
    <source>
        <dbReference type="ARBA" id="ARBA00022989"/>
    </source>
</evidence>
<keyword evidence="2 5" id="KW-0812">Transmembrane</keyword>
<accession>A0ABS1EHN5</accession>